<dbReference type="Proteomes" id="UP001163046">
    <property type="component" value="Unassembled WGS sequence"/>
</dbReference>
<feature type="chain" id="PRO_5040724701" evidence="1">
    <location>
        <begin position="22"/>
        <end position="108"/>
    </location>
</feature>
<feature type="signal peptide" evidence="1">
    <location>
        <begin position="1"/>
        <end position="21"/>
    </location>
</feature>
<name>A0A9X0A281_9CNID</name>
<accession>A0A9X0A281</accession>
<evidence type="ECO:0000313" key="3">
    <source>
        <dbReference type="Proteomes" id="UP001163046"/>
    </source>
</evidence>
<organism evidence="2 3">
    <name type="scientific">Desmophyllum pertusum</name>
    <dbReference type="NCBI Taxonomy" id="174260"/>
    <lineage>
        <taxon>Eukaryota</taxon>
        <taxon>Metazoa</taxon>
        <taxon>Cnidaria</taxon>
        <taxon>Anthozoa</taxon>
        <taxon>Hexacorallia</taxon>
        <taxon>Scleractinia</taxon>
        <taxon>Caryophylliina</taxon>
        <taxon>Caryophylliidae</taxon>
        <taxon>Desmophyllum</taxon>
    </lineage>
</organism>
<reference evidence="2" key="1">
    <citation type="submission" date="2023-01" db="EMBL/GenBank/DDBJ databases">
        <title>Genome assembly of the deep-sea coral Lophelia pertusa.</title>
        <authorList>
            <person name="Herrera S."/>
            <person name="Cordes E."/>
        </authorList>
    </citation>
    <scope>NUCLEOTIDE SEQUENCE</scope>
    <source>
        <strain evidence="2">USNM1676648</strain>
        <tissue evidence="2">Polyp</tissue>
    </source>
</reference>
<gene>
    <name evidence="2" type="ORF">OS493_015036</name>
</gene>
<evidence type="ECO:0000256" key="1">
    <source>
        <dbReference type="SAM" id="SignalP"/>
    </source>
</evidence>
<protein>
    <submittedName>
        <fullName evidence="2">Uncharacterized protein</fullName>
    </submittedName>
</protein>
<comment type="caution">
    <text evidence="2">The sequence shown here is derived from an EMBL/GenBank/DDBJ whole genome shotgun (WGS) entry which is preliminary data.</text>
</comment>
<keyword evidence="1" id="KW-0732">Signal</keyword>
<proteinExistence type="predicted"/>
<dbReference type="EMBL" id="MU825403">
    <property type="protein sequence ID" value="KAJ7392086.1"/>
    <property type="molecule type" value="Genomic_DNA"/>
</dbReference>
<dbReference type="AlphaFoldDB" id="A0A9X0A281"/>
<evidence type="ECO:0000313" key="2">
    <source>
        <dbReference type="EMBL" id="KAJ7392086.1"/>
    </source>
</evidence>
<sequence>MNRLSLVILLVCIFGGYIADARENHYKVTCSGSKSQTSVDRRHEAKTSEFWILACCPKGMPLTFLNDNAFCCGGRGHCFGNICTCDGNGMSSKYATIATQMSLIKSVS</sequence>
<keyword evidence="3" id="KW-1185">Reference proteome</keyword>